<dbReference type="RefSeq" id="WP_069365550.1">
    <property type="nucleotide sequence ID" value="NZ_CP012502.1"/>
</dbReference>
<protein>
    <submittedName>
        <fullName evidence="1">Uncharacterized protein</fullName>
    </submittedName>
</protein>
<reference evidence="1 2" key="1">
    <citation type="submission" date="2015-08" db="EMBL/GenBank/DDBJ databases">
        <title>The complete genome sequence of Bacillus beveridgei MLTeJB.</title>
        <authorList>
            <person name="Hanson T.E."/>
            <person name="Mesa C."/>
            <person name="Basesman S.M."/>
            <person name="Oremland R.S."/>
        </authorList>
    </citation>
    <scope>NUCLEOTIDE SEQUENCE [LARGE SCALE GENOMIC DNA]</scope>
    <source>
        <strain evidence="1 2">MLTeJB</strain>
    </source>
</reference>
<dbReference type="KEGG" id="bbev:BBEV_2225"/>
<dbReference type="OrthoDB" id="8480699at2"/>
<evidence type="ECO:0000313" key="1">
    <source>
        <dbReference type="EMBL" id="AOM83583.1"/>
    </source>
</evidence>
<gene>
    <name evidence="1" type="ORF">BBEV_2225</name>
</gene>
<accession>A0A1D7QX50</accession>
<dbReference type="STRING" id="632773.BBEV_2225"/>
<keyword evidence="2" id="KW-1185">Reference proteome</keyword>
<name>A0A1D7QX50_9BACI</name>
<dbReference type="EMBL" id="CP012502">
    <property type="protein sequence ID" value="AOM83583.1"/>
    <property type="molecule type" value="Genomic_DNA"/>
</dbReference>
<sequence length="106" mass="12402">MSYANYMGNKMATDAEVVERSVRRIERGMSQQYGKWSLTYVFVKEPLPIYHFRLASGPDYVIEFQITQEVVLYVKEAGPFRFDKHLWRTIVNHGFQAHADHVPYGS</sequence>
<organism evidence="1 2">
    <name type="scientific">Salisediminibacterium beveridgei</name>
    <dbReference type="NCBI Taxonomy" id="632773"/>
    <lineage>
        <taxon>Bacteria</taxon>
        <taxon>Bacillati</taxon>
        <taxon>Bacillota</taxon>
        <taxon>Bacilli</taxon>
        <taxon>Bacillales</taxon>
        <taxon>Bacillaceae</taxon>
        <taxon>Salisediminibacterium</taxon>
    </lineage>
</organism>
<dbReference type="Proteomes" id="UP000094463">
    <property type="component" value="Chromosome"/>
</dbReference>
<evidence type="ECO:0000313" key="2">
    <source>
        <dbReference type="Proteomes" id="UP000094463"/>
    </source>
</evidence>
<proteinExistence type="predicted"/>
<dbReference type="AlphaFoldDB" id="A0A1D7QX50"/>